<accession>A0A067TIQ4</accession>
<dbReference type="InterPro" id="IPR011333">
    <property type="entry name" value="SKP1/BTB/POZ_sf"/>
</dbReference>
<gene>
    <name evidence="2" type="ORF">GALMADRAFT_56967</name>
</gene>
<proteinExistence type="predicted"/>
<dbReference type="Gene3D" id="3.30.710.10">
    <property type="entry name" value="Potassium Channel Kv1.1, Chain A"/>
    <property type="match status" value="1"/>
</dbReference>
<dbReference type="EMBL" id="KL142369">
    <property type="protein sequence ID" value="KDR83100.1"/>
    <property type="molecule type" value="Genomic_DNA"/>
</dbReference>
<reference evidence="3" key="1">
    <citation type="journal article" date="2014" name="Proc. Natl. Acad. Sci. U.S.A.">
        <title>Extensive sampling of basidiomycete genomes demonstrates inadequacy of the white-rot/brown-rot paradigm for wood decay fungi.</title>
        <authorList>
            <person name="Riley R."/>
            <person name="Salamov A.A."/>
            <person name="Brown D.W."/>
            <person name="Nagy L.G."/>
            <person name="Floudas D."/>
            <person name="Held B.W."/>
            <person name="Levasseur A."/>
            <person name="Lombard V."/>
            <person name="Morin E."/>
            <person name="Otillar R."/>
            <person name="Lindquist E.A."/>
            <person name="Sun H."/>
            <person name="LaButti K.M."/>
            <person name="Schmutz J."/>
            <person name="Jabbour D."/>
            <person name="Luo H."/>
            <person name="Baker S.E."/>
            <person name="Pisabarro A.G."/>
            <person name="Walton J.D."/>
            <person name="Blanchette R.A."/>
            <person name="Henrissat B."/>
            <person name="Martin F."/>
            <person name="Cullen D."/>
            <person name="Hibbett D.S."/>
            <person name="Grigoriev I.V."/>
        </authorList>
    </citation>
    <scope>NUCLEOTIDE SEQUENCE [LARGE SCALE GENOMIC DNA]</scope>
    <source>
        <strain evidence="3">CBS 339.88</strain>
    </source>
</reference>
<protein>
    <recommendedName>
        <fullName evidence="4">BTB domain-containing protein</fullName>
    </recommendedName>
</protein>
<dbReference type="OrthoDB" id="8117402at2759"/>
<organism evidence="2 3">
    <name type="scientific">Galerina marginata (strain CBS 339.88)</name>
    <dbReference type="NCBI Taxonomy" id="685588"/>
    <lineage>
        <taxon>Eukaryota</taxon>
        <taxon>Fungi</taxon>
        <taxon>Dikarya</taxon>
        <taxon>Basidiomycota</taxon>
        <taxon>Agaricomycotina</taxon>
        <taxon>Agaricomycetes</taxon>
        <taxon>Agaricomycetidae</taxon>
        <taxon>Agaricales</taxon>
        <taxon>Agaricineae</taxon>
        <taxon>Strophariaceae</taxon>
        <taxon>Galerina</taxon>
    </lineage>
</organism>
<dbReference type="STRING" id="685588.A0A067TIQ4"/>
<dbReference type="SUPFAM" id="SSF54695">
    <property type="entry name" value="POZ domain"/>
    <property type="match status" value="1"/>
</dbReference>
<dbReference type="Proteomes" id="UP000027222">
    <property type="component" value="Unassembled WGS sequence"/>
</dbReference>
<feature type="region of interest" description="Disordered" evidence="1">
    <location>
        <begin position="187"/>
        <end position="207"/>
    </location>
</feature>
<feature type="compositionally biased region" description="Polar residues" evidence="1">
    <location>
        <begin position="22"/>
        <end position="33"/>
    </location>
</feature>
<evidence type="ECO:0000313" key="2">
    <source>
        <dbReference type="EMBL" id="KDR83100.1"/>
    </source>
</evidence>
<feature type="compositionally biased region" description="Low complexity" evidence="1">
    <location>
        <begin position="192"/>
        <end position="201"/>
    </location>
</feature>
<dbReference type="HOGENOM" id="CLU_510022_0_0_1"/>
<evidence type="ECO:0008006" key="4">
    <source>
        <dbReference type="Google" id="ProtNLM"/>
    </source>
</evidence>
<evidence type="ECO:0000313" key="3">
    <source>
        <dbReference type="Proteomes" id="UP000027222"/>
    </source>
</evidence>
<feature type="region of interest" description="Disordered" evidence="1">
    <location>
        <begin position="1"/>
        <end position="33"/>
    </location>
</feature>
<evidence type="ECO:0000256" key="1">
    <source>
        <dbReference type="SAM" id="MobiDB-lite"/>
    </source>
</evidence>
<keyword evidence="3" id="KW-1185">Reference proteome</keyword>
<dbReference type="AlphaFoldDB" id="A0A067TIQ4"/>
<sequence>METDLVPSPKHGWSDSDHQRPSDSASTHSSLSVALRQATTNRNYAPQGRSAHTYPRSSYKRDELYYFEDGSCILLVCDTLFNVHRSMLRKHSSKFSLLFSLPQVSNGLEGQSDDNPVILTGDTPDEFRHFLWALYASPPVASPATNLERLIHIIRISHKYAFCSLETWALDTIQDYINQNPSPVLVDVEPRTSSSTSSTSSADTEAKSQGTPALLVQHIRLAHLSQHERLFSTLTALLRHLMVSSDTYTYLAMTIADEFGLRTLRGAAYFKVLQSGIIGFSSERTKPNISLAQRFRLLSGYYRLTSAWAAFRELPFEHSHSCTIQDQSRCATTWAAFWSHRHDYDSVMDLGLADIPGRLRAMQKEYGWGRALGMHDDCQVVAVRAVGQAIERAEDSLPDYFVDPAESEENSRAEQFRLLYGYYHLTSTWQAICVNPPVFKHSQKCNGSLDCVQYWAVLWKERTRSTAVGTGPGMADLLGRLRLLKVEIQKYESMSRMHDDCRVEADKKIDAMIKYVQRALPAYFVDPGVWDENW</sequence>
<feature type="compositionally biased region" description="Basic and acidic residues" evidence="1">
    <location>
        <begin position="12"/>
        <end position="21"/>
    </location>
</feature>
<name>A0A067TIQ4_GALM3</name>